<dbReference type="SUPFAM" id="SSF55874">
    <property type="entry name" value="ATPase domain of HSP90 chaperone/DNA topoisomerase II/histidine kinase"/>
    <property type="match status" value="1"/>
</dbReference>
<keyword evidence="2" id="KW-0418">Kinase</keyword>
<dbReference type="Gene3D" id="3.30.565.10">
    <property type="entry name" value="Histidine kinase-like ATPase, C-terminal domain"/>
    <property type="match status" value="1"/>
</dbReference>
<dbReference type="EMBL" id="BAAANY010000020">
    <property type="protein sequence ID" value="GAA1696371.1"/>
    <property type="molecule type" value="Genomic_DNA"/>
</dbReference>
<dbReference type="SMART" id="SM00065">
    <property type="entry name" value="GAF"/>
    <property type="match status" value="1"/>
</dbReference>
<accession>A0ABN2I016</accession>
<evidence type="ECO:0000313" key="6">
    <source>
        <dbReference type="Proteomes" id="UP001500618"/>
    </source>
</evidence>
<dbReference type="Proteomes" id="UP001500618">
    <property type="component" value="Unassembled WGS sequence"/>
</dbReference>
<reference evidence="5 6" key="1">
    <citation type="journal article" date="2019" name="Int. J. Syst. Evol. Microbiol.">
        <title>The Global Catalogue of Microorganisms (GCM) 10K type strain sequencing project: providing services to taxonomists for standard genome sequencing and annotation.</title>
        <authorList>
            <consortium name="The Broad Institute Genomics Platform"/>
            <consortium name="The Broad Institute Genome Sequencing Center for Infectious Disease"/>
            <person name="Wu L."/>
            <person name="Ma J."/>
        </authorList>
    </citation>
    <scope>NUCLEOTIDE SEQUENCE [LARGE SCALE GENOMIC DNA]</scope>
    <source>
        <strain evidence="5 6">JCM 14718</strain>
    </source>
</reference>
<comment type="caution">
    <text evidence="5">The sequence shown here is derived from an EMBL/GenBank/DDBJ whole genome shotgun (WGS) entry which is preliminary data.</text>
</comment>
<dbReference type="Pfam" id="PF07730">
    <property type="entry name" value="HisKA_3"/>
    <property type="match status" value="1"/>
</dbReference>
<dbReference type="InterPro" id="IPR005467">
    <property type="entry name" value="His_kinase_dom"/>
</dbReference>
<dbReference type="CDD" id="cd16917">
    <property type="entry name" value="HATPase_UhpB-NarQ-NarX-like"/>
    <property type="match status" value="1"/>
</dbReference>
<dbReference type="RefSeq" id="WP_344313077.1">
    <property type="nucleotide sequence ID" value="NZ_BAAANY010000020.1"/>
</dbReference>
<protein>
    <recommendedName>
        <fullName evidence="4">Histidine kinase domain-containing protein</fullName>
    </recommendedName>
</protein>
<evidence type="ECO:0000313" key="5">
    <source>
        <dbReference type="EMBL" id="GAA1696371.1"/>
    </source>
</evidence>
<evidence type="ECO:0000256" key="2">
    <source>
        <dbReference type="ARBA" id="ARBA00022777"/>
    </source>
</evidence>
<evidence type="ECO:0000256" key="3">
    <source>
        <dbReference type="ARBA" id="ARBA00023012"/>
    </source>
</evidence>
<name>A0ABN2I016_9ACTN</name>
<dbReference type="PANTHER" id="PTHR24421:SF61">
    <property type="entry name" value="OXYGEN SENSOR HISTIDINE KINASE NREB"/>
    <property type="match status" value="1"/>
</dbReference>
<dbReference type="Gene3D" id="1.20.5.1930">
    <property type="match status" value="1"/>
</dbReference>
<proteinExistence type="predicted"/>
<sequence>MGETEPAVLQRLLDVALELQGERRPESVLRTVLKAAKDLAGARYAAVGVPDGDGGFALFLVEGVDARTWDAIGYLPRTHGVLGSLLTDPKPLRLHRLRDDPRFRGWPRAHPAMTSFLGIPVIASGDIVAALFLANKIEADDFSTADVRVVEALAAHAALAVVSAQRQSRLRELSIAAERARLARDLHDSVTQTVFSLTLSAETAASLATGADPRLVEQVDRIRALAGTATEELGSLLDTLRLAEDRRDDLATLLRRRVELLGRVHDVPIDLRIRGAQQTRSAATEYEVGRIATEALSNALKHANAGRIAVTLTYTEGKLRLTVADDGDGFDPAITARQSRRMGLSSMAERAAALGADLHVESSPGTGTTVSLEVLGDC</sequence>
<dbReference type="PROSITE" id="PS50109">
    <property type="entry name" value="HIS_KIN"/>
    <property type="match status" value="1"/>
</dbReference>
<dbReference type="InterPro" id="IPR050482">
    <property type="entry name" value="Sensor_HK_TwoCompSys"/>
</dbReference>
<dbReference type="Gene3D" id="3.30.450.40">
    <property type="match status" value="1"/>
</dbReference>
<evidence type="ECO:0000256" key="1">
    <source>
        <dbReference type="ARBA" id="ARBA00022679"/>
    </source>
</evidence>
<dbReference type="SUPFAM" id="SSF55781">
    <property type="entry name" value="GAF domain-like"/>
    <property type="match status" value="1"/>
</dbReference>
<gene>
    <name evidence="5" type="ORF">GCM10009765_52020</name>
</gene>
<dbReference type="PANTHER" id="PTHR24421">
    <property type="entry name" value="NITRATE/NITRITE SENSOR PROTEIN NARX-RELATED"/>
    <property type="match status" value="1"/>
</dbReference>
<dbReference type="Pfam" id="PF02518">
    <property type="entry name" value="HATPase_c"/>
    <property type="match status" value="1"/>
</dbReference>
<organism evidence="5 6">
    <name type="scientific">Fodinicola feengrottensis</name>
    <dbReference type="NCBI Taxonomy" id="435914"/>
    <lineage>
        <taxon>Bacteria</taxon>
        <taxon>Bacillati</taxon>
        <taxon>Actinomycetota</taxon>
        <taxon>Actinomycetes</taxon>
        <taxon>Mycobacteriales</taxon>
        <taxon>Fodinicola</taxon>
    </lineage>
</organism>
<feature type="domain" description="Histidine kinase" evidence="4">
    <location>
        <begin position="181"/>
        <end position="374"/>
    </location>
</feature>
<dbReference type="InterPro" id="IPR029016">
    <property type="entry name" value="GAF-like_dom_sf"/>
</dbReference>
<dbReference type="Pfam" id="PF13185">
    <property type="entry name" value="GAF_2"/>
    <property type="match status" value="1"/>
</dbReference>
<dbReference type="SMART" id="SM00387">
    <property type="entry name" value="HATPase_c"/>
    <property type="match status" value="1"/>
</dbReference>
<keyword evidence="3" id="KW-0902">Two-component regulatory system</keyword>
<dbReference type="InterPro" id="IPR036890">
    <property type="entry name" value="HATPase_C_sf"/>
</dbReference>
<dbReference type="InterPro" id="IPR003018">
    <property type="entry name" value="GAF"/>
</dbReference>
<keyword evidence="1" id="KW-0808">Transferase</keyword>
<dbReference type="InterPro" id="IPR011712">
    <property type="entry name" value="Sig_transdc_His_kin_sub3_dim/P"/>
</dbReference>
<keyword evidence="6" id="KW-1185">Reference proteome</keyword>
<evidence type="ECO:0000259" key="4">
    <source>
        <dbReference type="PROSITE" id="PS50109"/>
    </source>
</evidence>
<dbReference type="InterPro" id="IPR003594">
    <property type="entry name" value="HATPase_dom"/>
</dbReference>